<dbReference type="InterPro" id="IPR036265">
    <property type="entry name" value="HIT-like_sf"/>
</dbReference>
<dbReference type="Pfam" id="PF19327">
    <property type="entry name" value="Ap4A_phos_N"/>
    <property type="match status" value="1"/>
</dbReference>
<protein>
    <submittedName>
        <fullName evidence="3">Uncharacterized protein</fullName>
    </submittedName>
</protein>
<dbReference type="InterPro" id="IPR019200">
    <property type="entry name" value="ATP_adenylylTrfase_C"/>
</dbReference>
<proteinExistence type="predicted"/>
<keyword evidence="4" id="KW-1185">Reference proteome</keyword>
<evidence type="ECO:0000259" key="1">
    <source>
        <dbReference type="Pfam" id="PF09830"/>
    </source>
</evidence>
<dbReference type="SUPFAM" id="SSF54197">
    <property type="entry name" value="HIT-like"/>
    <property type="match status" value="1"/>
</dbReference>
<dbReference type="AlphaFoldDB" id="A0A6A5XVB7"/>
<reference evidence="3" key="1">
    <citation type="journal article" date="2020" name="Stud. Mycol.">
        <title>101 Dothideomycetes genomes: a test case for predicting lifestyles and emergence of pathogens.</title>
        <authorList>
            <person name="Haridas S."/>
            <person name="Albert R."/>
            <person name="Binder M."/>
            <person name="Bloem J."/>
            <person name="Labutti K."/>
            <person name="Salamov A."/>
            <person name="Andreopoulos B."/>
            <person name="Baker S."/>
            <person name="Barry K."/>
            <person name="Bills G."/>
            <person name="Bluhm B."/>
            <person name="Cannon C."/>
            <person name="Castanera R."/>
            <person name="Culley D."/>
            <person name="Daum C."/>
            <person name="Ezra D."/>
            <person name="Gonzalez J."/>
            <person name="Henrissat B."/>
            <person name="Kuo A."/>
            <person name="Liang C."/>
            <person name="Lipzen A."/>
            <person name="Lutzoni F."/>
            <person name="Magnuson J."/>
            <person name="Mondo S."/>
            <person name="Nolan M."/>
            <person name="Ohm R."/>
            <person name="Pangilinan J."/>
            <person name="Park H.-J."/>
            <person name="Ramirez L."/>
            <person name="Alfaro M."/>
            <person name="Sun H."/>
            <person name="Tritt A."/>
            <person name="Yoshinaga Y."/>
            <person name="Zwiers L.-H."/>
            <person name="Turgeon B."/>
            <person name="Goodwin S."/>
            <person name="Spatafora J."/>
            <person name="Crous P."/>
            <person name="Grigoriev I."/>
        </authorList>
    </citation>
    <scope>NUCLEOTIDE SEQUENCE</scope>
    <source>
        <strain evidence="3">CBS 175.79</strain>
    </source>
</reference>
<dbReference type="Gene3D" id="3.30.428.70">
    <property type="match status" value="1"/>
</dbReference>
<feature type="domain" description="ATP adenylyltransferase C-terminal" evidence="1">
    <location>
        <begin position="187"/>
        <end position="284"/>
    </location>
</feature>
<evidence type="ECO:0000313" key="4">
    <source>
        <dbReference type="Proteomes" id="UP000799778"/>
    </source>
</evidence>
<dbReference type="GeneID" id="54291308"/>
<gene>
    <name evidence="3" type="ORF">BU24DRAFT_492710</name>
</gene>
<dbReference type="GO" id="GO:0003877">
    <property type="term" value="F:ATP:ADP adenylyltransferase activity"/>
    <property type="evidence" value="ECO:0007669"/>
    <property type="project" value="InterPro"/>
</dbReference>
<dbReference type="InterPro" id="IPR043171">
    <property type="entry name" value="Ap4A_phos1/2-like"/>
</dbReference>
<accession>A0A6A5XVB7</accession>
<dbReference type="OrthoDB" id="10267950at2759"/>
<dbReference type="Proteomes" id="UP000799778">
    <property type="component" value="Unassembled WGS sequence"/>
</dbReference>
<dbReference type="PANTHER" id="PTHR38420">
    <property type="entry name" value="AP-4-A PHOSPHORYLASE II"/>
    <property type="match status" value="1"/>
</dbReference>
<dbReference type="InterPro" id="IPR045759">
    <property type="entry name" value="Ap4A_phos1/2_N"/>
</dbReference>
<dbReference type="GO" id="GO:0009117">
    <property type="term" value="P:nucleotide metabolic process"/>
    <property type="evidence" value="ECO:0007669"/>
    <property type="project" value="InterPro"/>
</dbReference>
<dbReference type="RefSeq" id="XP_033385000.1">
    <property type="nucleotide sequence ID" value="XM_033533911.1"/>
</dbReference>
<dbReference type="GO" id="GO:0005524">
    <property type="term" value="F:ATP binding"/>
    <property type="evidence" value="ECO:0007669"/>
    <property type="project" value="InterPro"/>
</dbReference>
<evidence type="ECO:0000313" key="3">
    <source>
        <dbReference type="EMBL" id="KAF2016661.1"/>
    </source>
</evidence>
<name>A0A6A5XVB7_9PLEO</name>
<organism evidence="3 4">
    <name type="scientific">Aaosphaeria arxii CBS 175.79</name>
    <dbReference type="NCBI Taxonomy" id="1450172"/>
    <lineage>
        <taxon>Eukaryota</taxon>
        <taxon>Fungi</taxon>
        <taxon>Dikarya</taxon>
        <taxon>Ascomycota</taxon>
        <taxon>Pezizomycotina</taxon>
        <taxon>Dothideomycetes</taxon>
        <taxon>Pleosporomycetidae</taxon>
        <taxon>Pleosporales</taxon>
        <taxon>Pleosporales incertae sedis</taxon>
        <taxon>Aaosphaeria</taxon>
    </lineage>
</organism>
<dbReference type="Pfam" id="PF09830">
    <property type="entry name" value="ATP_transf"/>
    <property type="match status" value="1"/>
</dbReference>
<dbReference type="PANTHER" id="PTHR38420:SF1">
    <property type="entry name" value="PUTATIVE (AFU_ORTHOLOGUE AFUA_5G14690)-RELATED"/>
    <property type="match status" value="1"/>
</dbReference>
<dbReference type="EMBL" id="ML978069">
    <property type="protein sequence ID" value="KAF2016661.1"/>
    <property type="molecule type" value="Genomic_DNA"/>
</dbReference>
<feature type="domain" description="Ap4A phosphorylase 1/2 N-terminal" evidence="2">
    <location>
        <begin position="41"/>
        <end position="158"/>
    </location>
</feature>
<sequence length="285" mass="32026">MGSFTEDSIITIFEKLTDEGIIIYGPHEVVKKDYNGFPIEFRICPSLTRKPHTVGAALDPTYQKARKWGPGSDMYVPDERLVLARLGNTHDLALNLFCVDKPQLILLTVDSYRRQHEPLDREDFAAALTTMDSLPNMYIIYNCSEKAGCSRVHKHMQGLRGPPEAFEAYVEGSNGQTTVPILYFSWHFVDGFGKTAAGDLEHNYRKLLDQAKSATDCLEGEICPHNVVLWKDWMIVIPRRNAFVEKASANAAGMLGSVWVPDQSLVDEWIRIGPLNVFKGLGIPR</sequence>
<evidence type="ECO:0000259" key="2">
    <source>
        <dbReference type="Pfam" id="PF19327"/>
    </source>
</evidence>
<dbReference type="InterPro" id="IPR009163">
    <property type="entry name" value="Ap4A_phos1/2"/>
</dbReference>